<keyword evidence="4" id="KW-1185">Reference proteome</keyword>
<dbReference type="PANTHER" id="PTHR33352:SF3">
    <property type="entry name" value="SLR1612 PROTEIN"/>
    <property type="match status" value="1"/>
</dbReference>
<reference evidence="3" key="1">
    <citation type="submission" date="2020-10" db="EMBL/GenBank/DDBJ databases">
        <authorList>
            <person name="Castelo-Branco R."/>
            <person name="Eusebio N."/>
            <person name="Adriana R."/>
            <person name="Vieira A."/>
            <person name="Brugerolle De Fraissinette N."/>
            <person name="Rezende De Castro R."/>
            <person name="Schneider M.P."/>
            <person name="Vasconcelos V."/>
            <person name="Leao P.N."/>
        </authorList>
    </citation>
    <scope>NUCLEOTIDE SEQUENCE</scope>
    <source>
        <strain evidence="3">LEGE 07157</strain>
    </source>
</reference>
<dbReference type="Pfam" id="PF05685">
    <property type="entry name" value="Uma2"/>
    <property type="match status" value="1"/>
</dbReference>
<dbReference type="InterPro" id="IPR012296">
    <property type="entry name" value="Nuclease_put_TT1808"/>
</dbReference>
<dbReference type="EMBL" id="JADEWZ010000002">
    <property type="protein sequence ID" value="MBE9114657.1"/>
    <property type="molecule type" value="Genomic_DNA"/>
</dbReference>
<organism evidence="3 4">
    <name type="scientific">Lusitaniella coriacea LEGE 07157</name>
    <dbReference type="NCBI Taxonomy" id="945747"/>
    <lineage>
        <taxon>Bacteria</taxon>
        <taxon>Bacillati</taxon>
        <taxon>Cyanobacteriota</taxon>
        <taxon>Cyanophyceae</taxon>
        <taxon>Spirulinales</taxon>
        <taxon>Lusitaniellaceae</taxon>
        <taxon>Lusitaniella</taxon>
    </lineage>
</organism>
<evidence type="ECO:0000259" key="2">
    <source>
        <dbReference type="Pfam" id="PF05685"/>
    </source>
</evidence>
<name>A0A8J7AWF2_9CYAN</name>
<dbReference type="InterPro" id="IPR011335">
    <property type="entry name" value="Restrct_endonuc-II-like"/>
</dbReference>
<keyword evidence="3" id="KW-0255">Endonuclease</keyword>
<dbReference type="AlphaFoldDB" id="A0A8J7AWF2"/>
<dbReference type="SUPFAM" id="SSF52980">
    <property type="entry name" value="Restriction endonuclease-like"/>
    <property type="match status" value="1"/>
</dbReference>
<feature type="region of interest" description="Disordered" evidence="1">
    <location>
        <begin position="1"/>
        <end position="22"/>
    </location>
</feature>
<comment type="caution">
    <text evidence="3">The sequence shown here is derived from an EMBL/GenBank/DDBJ whole genome shotgun (WGS) entry which is preliminary data.</text>
</comment>
<keyword evidence="3" id="KW-0378">Hydrolase</keyword>
<protein>
    <submittedName>
        <fullName evidence="3">Uma2 family endonuclease</fullName>
    </submittedName>
</protein>
<proteinExistence type="predicted"/>
<dbReference type="RefSeq" id="WP_194027743.1">
    <property type="nucleotide sequence ID" value="NZ_JADEWZ010000002.1"/>
</dbReference>
<dbReference type="PANTHER" id="PTHR33352">
    <property type="entry name" value="SLR1095 PROTEIN"/>
    <property type="match status" value="1"/>
</dbReference>
<evidence type="ECO:0000313" key="3">
    <source>
        <dbReference type="EMBL" id="MBE9114657.1"/>
    </source>
</evidence>
<gene>
    <name evidence="3" type="ORF">IQ249_01985</name>
</gene>
<keyword evidence="3" id="KW-0540">Nuclease</keyword>
<accession>A0A8J7AWF2</accession>
<evidence type="ECO:0000313" key="4">
    <source>
        <dbReference type="Proteomes" id="UP000654482"/>
    </source>
</evidence>
<sequence length="260" mass="29597">MSQTALNKPDILLPPTQDELPYDDGIPMETQRHKDQMEVLINALVPWLEQREDGYIGGNMFVYFSIEQVRNQDYRGPDFFAVLGVPKGERKSWVVWQEGKAPDVIIELLSPSTADRDKNEKKSIYQNQMRASEYFWFDPFNPEDWEGFLLEGGVYQPIAINAGGQRISRALELALVRWQGSFRGVEATWLRWATLEGELLLLPEERAEAAELRAENADRARQEAIPRLLGMGLTLEQVAEALGLTVEEVRSSSKSDNNRA</sequence>
<dbReference type="InterPro" id="IPR008538">
    <property type="entry name" value="Uma2"/>
</dbReference>
<dbReference type="Gene3D" id="3.90.1570.10">
    <property type="entry name" value="tt1808, chain A"/>
    <property type="match status" value="1"/>
</dbReference>
<evidence type="ECO:0000256" key="1">
    <source>
        <dbReference type="SAM" id="MobiDB-lite"/>
    </source>
</evidence>
<dbReference type="Proteomes" id="UP000654482">
    <property type="component" value="Unassembled WGS sequence"/>
</dbReference>
<dbReference type="CDD" id="cd06260">
    <property type="entry name" value="DUF820-like"/>
    <property type="match status" value="1"/>
</dbReference>
<feature type="domain" description="Putative restriction endonuclease" evidence="2">
    <location>
        <begin position="26"/>
        <end position="172"/>
    </location>
</feature>
<dbReference type="GO" id="GO:0004519">
    <property type="term" value="F:endonuclease activity"/>
    <property type="evidence" value="ECO:0007669"/>
    <property type="project" value="UniProtKB-KW"/>
</dbReference>